<dbReference type="SMART" id="SM00359">
    <property type="entry name" value="PUA"/>
    <property type="match status" value="1"/>
</dbReference>
<dbReference type="InterPro" id="IPR015947">
    <property type="entry name" value="PUA-like_sf"/>
</dbReference>
<dbReference type="EMBL" id="CP084166">
    <property type="protein sequence ID" value="UJG40108.1"/>
    <property type="molecule type" value="Genomic_DNA"/>
</dbReference>
<dbReference type="PIRSF" id="PIRSF005067">
    <property type="entry name" value="Tma_RNA-bind_prd"/>
    <property type="match status" value="1"/>
</dbReference>
<evidence type="ECO:0000259" key="1">
    <source>
        <dbReference type="SMART" id="SM00359"/>
    </source>
</evidence>
<dbReference type="PROSITE" id="PS50890">
    <property type="entry name" value="PUA"/>
    <property type="match status" value="1"/>
</dbReference>
<dbReference type="Pfam" id="PF09183">
    <property type="entry name" value="DUF1947"/>
    <property type="match status" value="1"/>
</dbReference>
<dbReference type="NCBIfam" id="TIGR03684">
    <property type="entry name" value="arCOG00985"/>
    <property type="match status" value="1"/>
</dbReference>
<dbReference type="InterPro" id="IPR002478">
    <property type="entry name" value="PUA"/>
</dbReference>
<dbReference type="InterPro" id="IPR016437">
    <property type="entry name" value="MCT-1/Tma20"/>
</dbReference>
<dbReference type="GO" id="GO:0001731">
    <property type="term" value="P:formation of translation preinitiation complex"/>
    <property type="evidence" value="ECO:0007669"/>
    <property type="project" value="TreeGrafter"/>
</dbReference>
<feature type="domain" description="PUA" evidence="1">
    <location>
        <begin position="81"/>
        <end position="156"/>
    </location>
</feature>
<accession>A0A9Y1FL11</accession>
<reference evidence="2" key="1">
    <citation type="journal article" date="2022" name="Nat. Microbiol.">
        <title>Unique mobile elements and scalable gene flow at the prokaryote-eukaryote boundary revealed by circularized Asgard archaea genomes.</title>
        <authorList>
            <person name="Wu F."/>
            <person name="Speth D.R."/>
            <person name="Philosof A."/>
            <person name="Cremiere A."/>
            <person name="Narayanan A."/>
            <person name="Barco R.A."/>
            <person name="Connon S.A."/>
            <person name="Amend J.P."/>
            <person name="Antoshechkin I.A."/>
            <person name="Orphan V.J."/>
        </authorList>
    </citation>
    <scope>NUCLEOTIDE SEQUENCE</scope>
    <source>
        <strain evidence="2">PM71</strain>
    </source>
</reference>
<evidence type="ECO:0000313" key="2">
    <source>
        <dbReference type="EMBL" id="UJG40108.1"/>
    </source>
</evidence>
<dbReference type="SUPFAM" id="SSF88697">
    <property type="entry name" value="PUA domain-like"/>
    <property type="match status" value="1"/>
</dbReference>
<dbReference type="GO" id="GO:0003723">
    <property type="term" value="F:RNA binding"/>
    <property type="evidence" value="ECO:0007669"/>
    <property type="project" value="InterPro"/>
</dbReference>
<dbReference type="InterPro" id="IPR004521">
    <property type="entry name" value="Uncharacterised_CHP00451"/>
</dbReference>
<dbReference type="InterPro" id="IPR036974">
    <property type="entry name" value="PUA_sf"/>
</dbReference>
<gene>
    <name evidence="2" type="ORF">K9W45_09700</name>
</gene>
<dbReference type="Gene3D" id="3.10.450.120">
    <property type="entry name" value="Pre-PUA domain, domain 1"/>
    <property type="match status" value="1"/>
</dbReference>
<dbReference type="PANTHER" id="PTHR22798">
    <property type="entry name" value="MCT-1 PROTEIN"/>
    <property type="match status" value="1"/>
</dbReference>
<proteinExistence type="predicted"/>
<dbReference type="Proteomes" id="UP001201020">
    <property type="component" value="Chromosome"/>
</dbReference>
<name>A0A9Y1FL11_9ARCH</name>
<sequence>MKLKKRNFLSNKEKKKLYEELSSTFGDKAFHFFNKNDKLESAISDKGEKLILKDGRIWFFYYNDKLYPTIRCLRGTGIDISSAVVDIGAIKFILNGADIMAPGVISFESGIKAGDFITVKEEKAKSIIAVGLSLINSEDFDKGKKGKIIKNLHSLKDEYWNFQLD</sequence>
<dbReference type="PANTHER" id="PTHR22798:SF0">
    <property type="entry name" value="MALIGNANT T-CELL-AMPLIFIED SEQUENCE 1"/>
    <property type="match status" value="1"/>
</dbReference>
<dbReference type="AlphaFoldDB" id="A0A9Y1FL11"/>
<dbReference type="Pfam" id="PF01472">
    <property type="entry name" value="PUA"/>
    <property type="match status" value="1"/>
</dbReference>
<protein>
    <submittedName>
        <fullName evidence="2">DUF1947 domain-containing protein</fullName>
    </submittedName>
</protein>
<dbReference type="InterPro" id="IPR022430">
    <property type="entry name" value="CHP03684"/>
</dbReference>
<dbReference type="NCBIfam" id="TIGR00451">
    <property type="entry name" value="unchar_dom_2"/>
    <property type="match status" value="1"/>
</dbReference>
<dbReference type="Gene3D" id="2.30.130.10">
    <property type="entry name" value="PUA domain"/>
    <property type="match status" value="1"/>
</dbReference>
<dbReference type="InterPro" id="IPR015266">
    <property type="entry name" value="DUF1947"/>
</dbReference>
<organism evidence="2">
    <name type="scientific">Candidatus Heimdallarchaeum aukensis</name>
    <dbReference type="NCBI Taxonomy" id="2876573"/>
    <lineage>
        <taxon>Archaea</taxon>
        <taxon>Promethearchaeati</taxon>
        <taxon>Candidatus Heimdallarchaeota</taxon>
        <taxon>Candidatus Heimdallarchaeia (ex Rinke et al. 2021) (nom. nud.)</taxon>
        <taxon>Candidatus Heimdallarchaeales</taxon>
        <taxon>Candidatus Heimdallarchaeaceae</taxon>
        <taxon>Candidatus Heimdallarchaeum</taxon>
    </lineage>
</organism>